<evidence type="ECO:0000313" key="5">
    <source>
        <dbReference type="EMBL" id="SDL49327.1"/>
    </source>
</evidence>
<accession>A0A1G9KIK7</accession>
<comment type="similarity">
    <text evidence="1">Belongs to the acetyltransferase family.</text>
</comment>
<evidence type="ECO:0000259" key="4">
    <source>
        <dbReference type="PROSITE" id="PS51186"/>
    </source>
</evidence>
<keyword evidence="3" id="KW-0012">Acyltransferase</keyword>
<evidence type="ECO:0000313" key="6">
    <source>
        <dbReference type="Proteomes" id="UP000198901"/>
    </source>
</evidence>
<evidence type="ECO:0000256" key="3">
    <source>
        <dbReference type="ARBA" id="ARBA00023315"/>
    </source>
</evidence>
<dbReference type="Proteomes" id="UP000198901">
    <property type="component" value="Unassembled WGS sequence"/>
</dbReference>
<dbReference type="AlphaFoldDB" id="A0A1G9KIK7"/>
<dbReference type="GO" id="GO:0008080">
    <property type="term" value="F:N-acetyltransferase activity"/>
    <property type="evidence" value="ECO:0007669"/>
    <property type="project" value="TreeGrafter"/>
</dbReference>
<dbReference type="OrthoDB" id="9805924at2"/>
<dbReference type="Pfam" id="PF00583">
    <property type="entry name" value="Acetyltransf_1"/>
    <property type="match status" value="1"/>
</dbReference>
<proteinExistence type="inferred from homology"/>
<dbReference type="PANTHER" id="PTHR10545:SF29">
    <property type="entry name" value="GH14572P-RELATED"/>
    <property type="match status" value="1"/>
</dbReference>
<dbReference type="CDD" id="cd04301">
    <property type="entry name" value="NAT_SF"/>
    <property type="match status" value="1"/>
</dbReference>
<gene>
    <name evidence="5" type="ORF">SAMN04488090_1027</name>
</gene>
<dbReference type="PROSITE" id="PS51186">
    <property type="entry name" value="GNAT"/>
    <property type="match status" value="1"/>
</dbReference>
<dbReference type="InterPro" id="IPR016181">
    <property type="entry name" value="Acyl_CoA_acyltransferase"/>
</dbReference>
<dbReference type="PANTHER" id="PTHR10545">
    <property type="entry name" value="DIAMINE N-ACETYLTRANSFERASE"/>
    <property type="match status" value="1"/>
</dbReference>
<name>A0A1G9KIK7_9BACT</name>
<feature type="domain" description="N-acetyltransferase" evidence="4">
    <location>
        <begin position="3"/>
        <end position="149"/>
    </location>
</feature>
<dbReference type="InterPro" id="IPR000182">
    <property type="entry name" value="GNAT_dom"/>
</dbReference>
<evidence type="ECO:0000256" key="2">
    <source>
        <dbReference type="ARBA" id="ARBA00022679"/>
    </source>
</evidence>
<dbReference type="FunFam" id="3.40.630.30:FF:000064">
    <property type="entry name" value="GNAT family acetyltransferase"/>
    <property type="match status" value="1"/>
</dbReference>
<dbReference type="SUPFAM" id="SSF55729">
    <property type="entry name" value="Acyl-CoA N-acyltransferases (Nat)"/>
    <property type="match status" value="1"/>
</dbReference>
<dbReference type="STRING" id="563176.SAMN04488090_1027"/>
<keyword evidence="2 5" id="KW-0808">Transferase</keyword>
<keyword evidence="6" id="KW-1185">Reference proteome</keyword>
<dbReference type="RefSeq" id="WP_093198651.1">
    <property type="nucleotide sequence ID" value="NZ_FNGS01000002.1"/>
</dbReference>
<reference evidence="5 6" key="1">
    <citation type="submission" date="2016-10" db="EMBL/GenBank/DDBJ databases">
        <authorList>
            <person name="de Groot N.N."/>
        </authorList>
    </citation>
    <scope>NUCLEOTIDE SEQUENCE [LARGE SCALE GENOMIC DNA]</scope>
    <source>
        <strain evidence="5 6">DSM 21668</strain>
    </source>
</reference>
<organism evidence="5 6">
    <name type="scientific">Siphonobacter aquaeclarae</name>
    <dbReference type="NCBI Taxonomy" id="563176"/>
    <lineage>
        <taxon>Bacteria</taxon>
        <taxon>Pseudomonadati</taxon>
        <taxon>Bacteroidota</taxon>
        <taxon>Cytophagia</taxon>
        <taxon>Cytophagales</taxon>
        <taxon>Cytophagaceae</taxon>
        <taxon>Siphonobacter</taxon>
    </lineage>
</organism>
<evidence type="ECO:0000256" key="1">
    <source>
        <dbReference type="ARBA" id="ARBA00008694"/>
    </source>
</evidence>
<sequence>MSITIRRAEPADVQAIFDLITELAVYEKAGHEVTNTPEQLLKDGFGENPVYGTIIAEKDGVIAGMSLYYYRYSTWKGKRLYLEDLIVREEFRGLGLGKSLLDATVEEARRTDCTGLMWQVLDWNEPSIQFYKKYGARLDGEWINCHIDF</sequence>
<dbReference type="InterPro" id="IPR051016">
    <property type="entry name" value="Diverse_Substrate_AcTransf"/>
</dbReference>
<dbReference type="EMBL" id="FNGS01000002">
    <property type="protein sequence ID" value="SDL49327.1"/>
    <property type="molecule type" value="Genomic_DNA"/>
</dbReference>
<dbReference type="Gene3D" id="3.40.630.30">
    <property type="match status" value="1"/>
</dbReference>
<protein>
    <submittedName>
        <fullName evidence="5">Predicted N-acetyltransferase YhbS</fullName>
    </submittedName>
</protein>